<keyword evidence="4" id="KW-1185">Reference proteome</keyword>
<dbReference type="EMBL" id="AFRT01000432">
    <property type="protein sequence ID" value="ELU44083.1"/>
    <property type="molecule type" value="Genomic_DNA"/>
</dbReference>
<feature type="compositionally biased region" description="Basic and acidic residues" evidence="1">
    <location>
        <begin position="201"/>
        <end position="216"/>
    </location>
</feature>
<accession>L8X4W9</accession>
<comment type="caution">
    <text evidence="3">The sequence shown here is derived from an EMBL/GenBank/DDBJ whole genome shotgun (WGS) entry which is preliminary data.</text>
</comment>
<feature type="region of interest" description="Disordered" evidence="1">
    <location>
        <begin position="160"/>
        <end position="181"/>
    </location>
</feature>
<dbReference type="AlphaFoldDB" id="L8X4W9"/>
<keyword evidence="2" id="KW-1133">Transmembrane helix</keyword>
<feature type="region of interest" description="Disordered" evidence="1">
    <location>
        <begin position="194"/>
        <end position="222"/>
    </location>
</feature>
<name>L8X4W9_THACA</name>
<feature type="region of interest" description="Disordered" evidence="1">
    <location>
        <begin position="1"/>
        <end position="42"/>
    </location>
</feature>
<organism evidence="3 4">
    <name type="scientific">Thanatephorus cucumeris (strain AG1-IA)</name>
    <name type="common">Rice sheath blight fungus</name>
    <name type="synonym">Rhizoctonia solani</name>
    <dbReference type="NCBI Taxonomy" id="983506"/>
    <lineage>
        <taxon>Eukaryota</taxon>
        <taxon>Fungi</taxon>
        <taxon>Dikarya</taxon>
        <taxon>Basidiomycota</taxon>
        <taxon>Agaricomycotina</taxon>
        <taxon>Agaricomycetes</taxon>
        <taxon>Cantharellales</taxon>
        <taxon>Ceratobasidiaceae</taxon>
        <taxon>Rhizoctonia</taxon>
        <taxon>Rhizoctonia solani AG-1</taxon>
    </lineage>
</organism>
<dbReference type="HOGENOM" id="CLU_1008945_0_0_1"/>
<keyword evidence="2" id="KW-0812">Transmembrane</keyword>
<evidence type="ECO:0000313" key="4">
    <source>
        <dbReference type="Proteomes" id="UP000011668"/>
    </source>
</evidence>
<dbReference type="Proteomes" id="UP000011668">
    <property type="component" value="Unassembled WGS sequence"/>
</dbReference>
<protein>
    <submittedName>
        <fullName evidence="3">Uncharacterized protein</fullName>
    </submittedName>
</protein>
<proteinExistence type="predicted"/>
<evidence type="ECO:0000256" key="2">
    <source>
        <dbReference type="SAM" id="Phobius"/>
    </source>
</evidence>
<keyword evidence="2" id="KW-0472">Membrane</keyword>
<reference evidence="3 4" key="1">
    <citation type="journal article" date="2013" name="Nat. Commun.">
        <title>The evolution and pathogenic mechanisms of the rice sheath blight pathogen.</title>
        <authorList>
            <person name="Zheng A."/>
            <person name="Lin R."/>
            <person name="Xu L."/>
            <person name="Qin P."/>
            <person name="Tang C."/>
            <person name="Ai P."/>
            <person name="Zhang D."/>
            <person name="Liu Y."/>
            <person name="Sun Z."/>
            <person name="Feng H."/>
            <person name="Wang Y."/>
            <person name="Chen Y."/>
            <person name="Liang X."/>
            <person name="Fu R."/>
            <person name="Li Q."/>
            <person name="Zhang J."/>
            <person name="Yu X."/>
            <person name="Xie Z."/>
            <person name="Ding L."/>
            <person name="Guan P."/>
            <person name="Tang J."/>
            <person name="Liang Y."/>
            <person name="Wang S."/>
            <person name="Deng Q."/>
            <person name="Li S."/>
            <person name="Zhu J."/>
            <person name="Wang L."/>
            <person name="Liu H."/>
            <person name="Li P."/>
        </authorList>
    </citation>
    <scope>NUCLEOTIDE SEQUENCE [LARGE SCALE GENOMIC DNA]</scope>
    <source>
        <strain evidence="4">AG-1 IA</strain>
    </source>
</reference>
<sequence length="276" mass="30142">MISPAGNTVLTDSKSESNRGQTVVTSSSRETQGDNPLSVEPASSVNRLPKFYRIPRTPTRNPERLLGHWCPIPGMENARVQFMETQSNCQSSRMGCVHMAFEQGLGCTRLERPHDPTKVKFESALTMPLEECIQSGSNQCQSKLIRLSFNAQLADNLGGRVGAEDGEDGETIAGKTSSAEPSPFVGVMGVRDVSLDDPGLDDPKDSPGDVVERRDDSSDEYSDTVVDEELRCSSIKRIWFSSFILVLAIATSGNALVTFRFGRIAFLYNAEVGHGY</sequence>
<gene>
    <name evidence="3" type="ORF">AG1IA_01887</name>
</gene>
<evidence type="ECO:0000256" key="1">
    <source>
        <dbReference type="SAM" id="MobiDB-lite"/>
    </source>
</evidence>
<evidence type="ECO:0000313" key="3">
    <source>
        <dbReference type="EMBL" id="ELU44083.1"/>
    </source>
</evidence>
<feature type="transmembrane region" description="Helical" evidence="2">
    <location>
        <begin position="238"/>
        <end position="259"/>
    </location>
</feature>